<dbReference type="EMBL" id="JAMXFA010000046">
    <property type="protein sequence ID" value="MCT7980856.1"/>
    <property type="molecule type" value="Genomic_DNA"/>
</dbReference>
<sequence length="157" mass="17619">MAAPKSLPLGCILRPATPEDLGAIRKLVFQAKLDPTQLRWENFSVIELQEQVIACGQLRQFSGCQELGSLVVKKPWRDRGLGSYLVEHLVSEAIAPVYVECMGWLVEFYEHLGFVKISWAELPKPLKIKFFLGQLVSKFLPLGVTILQAKLLKSPKS</sequence>
<accession>A0ABT2NHU3</accession>
<evidence type="ECO:0000259" key="1">
    <source>
        <dbReference type="PROSITE" id="PS51186"/>
    </source>
</evidence>
<dbReference type="CDD" id="cd04301">
    <property type="entry name" value="NAT_SF"/>
    <property type="match status" value="1"/>
</dbReference>
<dbReference type="GO" id="GO:0016746">
    <property type="term" value="F:acyltransferase activity"/>
    <property type="evidence" value="ECO:0007669"/>
    <property type="project" value="UniProtKB-KW"/>
</dbReference>
<evidence type="ECO:0000313" key="2">
    <source>
        <dbReference type="EMBL" id="MCT7980856.1"/>
    </source>
</evidence>
<dbReference type="RefSeq" id="WP_261198706.1">
    <property type="nucleotide sequence ID" value="NZ_JAMXFA010000046.1"/>
</dbReference>
<gene>
    <name evidence="2" type="ORF">NG792_24325</name>
</gene>
<dbReference type="SUPFAM" id="SSF55729">
    <property type="entry name" value="Acyl-CoA N-acyltransferases (Nat)"/>
    <property type="match status" value="1"/>
</dbReference>
<evidence type="ECO:0000313" key="3">
    <source>
        <dbReference type="Proteomes" id="UP001525961"/>
    </source>
</evidence>
<dbReference type="Pfam" id="PF13508">
    <property type="entry name" value="Acetyltransf_7"/>
    <property type="match status" value="1"/>
</dbReference>
<dbReference type="InterPro" id="IPR000182">
    <property type="entry name" value="GNAT_dom"/>
</dbReference>
<protein>
    <submittedName>
        <fullName evidence="2">GNAT family N-acetyltransferase</fullName>
        <ecNumber evidence="2">2.3.1.-</ecNumber>
    </submittedName>
</protein>
<dbReference type="EC" id="2.3.1.-" evidence="2"/>
<dbReference type="Gene3D" id="3.40.630.30">
    <property type="match status" value="1"/>
</dbReference>
<dbReference type="InterPro" id="IPR016181">
    <property type="entry name" value="Acyl_CoA_acyltransferase"/>
</dbReference>
<comment type="caution">
    <text evidence="2">The sequence shown here is derived from an EMBL/GenBank/DDBJ whole genome shotgun (WGS) entry which is preliminary data.</text>
</comment>
<dbReference type="PROSITE" id="PS51186">
    <property type="entry name" value="GNAT"/>
    <property type="match status" value="1"/>
</dbReference>
<keyword evidence="3" id="KW-1185">Reference proteome</keyword>
<name>A0ABT2NHU3_9CYAN</name>
<organism evidence="2 3">
    <name type="scientific">Laspinema olomoucense D3b</name>
    <dbReference type="NCBI Taxonomy" id="2953688"/>
    <lineage>
        <taxon>Bacteria</taxon>
        <taxon>Bacillati</taxon>
        <taxon>Cyanobacteriota</taxon>
        <taxon>Cyanophyceae</taxon>
        <taxon>Oscillatoriophycideae</taxon>
        <taxon>Oscillatoriales</taxon>
        <taxon>Laspinemataceae</taxon>
        <taxon>Laspinema</taxon>
        <taxon>Laspinema olomoucense</taxon>
    </lineage>
</organism>
<proteinExistence type="predicted"/>
<reference evidence="2 3" key="1">
    <citation type="journal article" date="2022" name="Front. Microbiol.">
        <title>High genomic differentiation and limited gene flow indicate recent cryptic speciation within the genus Laspinema (cyanobacteria).</title>
        <authorList>
            <person name="Stanojkovic A."/>
            <person name="Skoupy S."/>
            <person name="Skaloud P."/>
            <person name="Dvorak P."/>
        </authorList>
    </citation>
    <scope>NUCLEOTIDE SEQUENCE [LARGE SCALE GENOMIC DNA]</scope>
    <source>
        <strain evidence="2 3">D3b</strain>
    </source>
</reference>
<dbReference type="Proteomes" id="UP001525961">
    <property type="component" value="Unassembled WGS sequence"/>
</dbReference>
<keyword evidence="2" id="KW-0012">Acyltransferase</keyword>
<keyword evidence="2" id="KW-0808">Transferase</keyword>
<feature type="domain" description="N-acetyltransferase" evidence="1">
    <location>
        <begin position="11"/>
        <end position="141"/>
    </location>
</feature>